<feature type="transmembrane region" description="Helical" evidence="6">
    <location>
        <begin position="472"/>
        <end position="490"/>
    </location>
</feature>
<accession>A0A8J7WNZ2</accession>
<reference evidence="7" key="1">
    <citation type="submission" date="2021-04" db="EMBL/GenBank/DDBJ databases">
        <title>Genome based classification of Actinospica acidithermotolerans sp. nov., an actinobacterium isolated from an Indonesian hot spring.</title>
        <authorList>
            <person name="Kusuma A.B."/>
            <person name="Putra K.E."/>
            <person name="Nafisah S."/>
            <person name="Loh J."/>
            <person name="Nouioui I."/>
            <person name="Goodfellow M."/>
        </authorList>
    </citation>
    <scope>NUCLEOTIDE SEQUENCE</scope>
    <source>
        <strain evidence="7">DSM 45618</strain>
    </source>
</reference>
<feature type="transmembrane region" description="Helical" evidence="6">
    <location>
        <begin position="234"/>
        <end position="252"/>
    </location>
</feature>
<name>A0A8J7WNZ2_9ACTN</name>
<feature type="transmembrane region" description="Helical" evidence="6">
    <location>
        <begin position="378"/>
        <end position="395"/>
    </location>
</feature>
<dbReference type="PIRSF" id="PIRSF006060">
    <property type="entry name" value="AA_transporter"/>
    <property type="match status" value="1"/>
</dbReference>
<feature type="transmembrane region" description="Helical" evidence="6">
    <location>
        <begin position="162"/>
        <end position="182"/>
    </location>
</feature>
<keyword evidence="2" id="KW-0813">Transport</keyword>
<evidence type="ECO:0000256" key="1">
    <source>
        <dbReference type="ARBA" id="ARBA00004141"/>
    </source>
</evidence>
<feature type="transmembrane region" description="Helical" evidence="6">
    <location>
        <begin position="128"/>
        <end position="150"/>
    </location>
</feature>
<dbReference type="Proteomes" id="UP000677913">
    <property type="component" value="Unassembled WGS sequence"/>
</dbReference>
<keyword evidence="8" id="KW-1185">Reference proteome</keyword>
<evidence type="ECO:0000256" key="6">
    <source>
        <dbReference type="SAM" id="Phobius"/>
    </source>
</evidence>
<dbReference type="Pfam" id="PF13520">
    <property type="entry name" value="AA_permease_2"/>
    <property type="match status" value="1"/>
</dbReference>
<sequence>MSSTTRASRDQRSAGAVLLDDDQRLHELGYPRKLSRRLTWFDNFAVSFTIINIIAGVFTGFGVGFGAGGPRTLVWGWIVVSTLVLFVGAAMAEVCSAYPTSGALYYWAAKLAKRHNAAWSWFTGWLNFAGQIAGTAATDFAAASFINILLAMEWSSYNPTKYTTLGIFAAILFVHALANTYTVRLVGLLNRISVWWLLVGALLIVGALVLKPSHHESAGFVFTQFKNETGFSNGLYAAMIGLLSTAWVFTGFDASAHMTEETSRAAISAPRGIVRSIAYSAVGGFVLMLSLIWSVQNYGAELGSGTGFPSAQIVLDAVGGGLAKLLLVVVTGALLFCGLANLTSNSRQIFAFSRDGAIPGSRLWHSVNPRTGTPVKSVWFAAVGAFILVLPSLWSSVAFQAVVSVNVIGLFGSYAVPIFLRVRRGADFEAGPWNLGRWSGPVSVVAVLWVFFSSILFLLPQSGPITWHSLNYAPIALGVVLLISTLWWFVTARRTFNGPISYGTPEELAALENELI</sequence>
<dbReference type="GO" id="GO:0022857">
    <property type="term" value="F:transmembrane transporter activity"/>
    <property type="evidence" value="ECO:0007669"/>
    <property type="project" value="InterPro"/>
</dbReference>
<dbReference type="InterPro" id="IPR002293">
    <property type="entry name" value="AA/rel_permease1"/>
</dbReference>
<organism evidence="7 8">
    <name type="scientific">Actinocrinis puniceicyclus</name>
    <dbReference type="NCBI Taxonomy" id="977794"/>
    <lineage>
        <taxon>Bacteria</taxon>
        <taxon>Bacillati</taxon>
        <taxon>Actinomycetota</taxon>
        <taxon>Actinomycetes</taxon>
        <taxon>Catenulisporales</taxon>
        <taxon>Actinospicaceae</taxon>
        <taxon>Actinocrinis</taxon>
    </lineage>
</organism>
<dbReference type="PANTHER" id="PTHR45649">
    <property type="entry name" value="AMINO-ACID PERMEASE BAT1"/>
    <property type="match status" value="1"/>
</dbReference>
<dbReference type="AlphaFoldDB" id="A0A8J7WNZ2"/>
<evidence type="ECO:0000256" key="2">
    <source>
        <dbReference type="ARBA" id="ARBA00022448"/>
    </source>
</evidence>
<dbReference type="PROSITE" id="PS00218">
    <property type="entry name" value="AMINO_ACID_PERMEASE_1"/>
    <property type="match status" value="1"/>
</dbReference>
<keyword evidence="4 6" id="KW-1133">Transmembrane helix</keyword>
<feature type="transmembrane region" description="Helical" evidence="6">
    <location>
        <begin position="441"/>
        <end position="460"/>
    </location>
</feature>
<evidence type="ECO:0000256" key="3">
    <source>
        <dbReference type="ARBA" id="ARBA00022692"/>
    </source>
</evidence>
<keyword evidence="5 6" id="KW-0472">Membrane</keyword>
<dbReference type="GO" id="GO:0006865">
    <property type="term" value="P:amino acid transport"/>
    <property type="evidence" value="ECO:0007669"/>
    <property type="project" value="InterPro"/>
</dbReference>
<proteinExistence type="predicted"/>
<dbReference type="Gene3D" id="1.20.1740.10">
    <property type="entry name" value="Amino acid/polyamine transporter I"/>
    <property type="match status" value="1"/>
</dbReference>
<keyword evidence="3 6" id="KW-0812">Transmembrane</keyword>
<feature type="transmembrane region" description="Helical" evidence="6">
    <location>
        <begin position="313"/>
        <end position="340"/>
    </location>
</feature>
<dbReference type="InterPro" id="IPR004840">
    <property type="entry name" value="Amino_acid_permease_CS"/>
</dbReference>
<dbReference type="PANTHER" id="PTHR45649:SF26">
    <property type="entry name" value="OS04G0435100 PROTEIN"/>
    <property type="match status" value="1"/>
</dbReference>
<evidence type="ECO:0000256" key="5">
    <source>
        <dbReference type="ARBA" id="ARBA00023136"/>
    </source>
</evidence>
<protein>
    <submittedName>
        <fullName evidence="7">Amino acid permease</fullName>
    </submittedName>
</protein>
<gene>
    <name evidence="7" type="ORF">KGA66_07715</name>
</gene>
<feature type="transmembrane region" description="Helical" evidence="6">
    <location>
        <begin position="194"/>
        <end position="214"/>
    </location>
</feature>
<dbReference type="GO" id="GO:0016020">
    <property type="term" value="C:membrane"/>
    <property type="evidence" value="ECO:0007669"/>
    <property type="project" value="UniProtKB-SubCell"/>
</dbReference>
<evidence type="ECO:0000313" key="8">
    <source>
        <dbReference type="Proteomes" id="UP000677913"/>
    </source>
</evidence>
<dbReference type="RefSeq" id="WP_211466121.1">
    <property type="nucleotide sequence ID" value="NZ_JAGSXH010000017.1"/>
</dbReference>
<feature type="transmembrane region" description="Helical" evidence="6">
    <location>
        <begin position="401"/>
        <end position="420"/>
    </location>
</feature>
<feature type="transmembrane region" description="Helical" evidence="6">
    <location>
        <begin position="74"/>
        <end position="107"/>
    </location>
</feature>
<dbReference type="EMBL" id="JAGSXH010000017">
    <property type="protein sequence ID" value="MBS2962925.1"/>
    <property type="molecule type" value="Genomic_DNA"/>
</dbReference>
<feature type="transmembrane region" description="Helical" evidence="6">
    <location>
        <begin position="40"/>
        <end position="68"/>
    </location>
</feature>
<feature type="transmembrane region" description="Helical" evidence="6">
    <location>
        <begin position="273"/>
        <end position="293"/>
    </location>
</feature>
<comment type="subcellular location">
    <subcellularLocation>
        <location evidence="1">Membrane</location>
        <topology evidence="1">Multi-pass membrane protein</topology>
    </subcellularLocation>
</comment>
<comment type="caution">
    <text evidence="7">The sequence shown here is derived from an EMBL/GenBank/DDBJ whole genome shotgun (WGS) entry which is preliminary data.</text>
</comment>
<evidence type="ECO:0000256" key="4">
    <source>
        <dbReference type="ARBA" id="ARBA00022989"/>
    </source>
</evidence>
<evidence type="ECO:0000313" key="7">
    <source>
        <dbReference type="EMBL" id="MBS2962925.1"/>
    </source>
</evidence>